<dbReference type="InterPro" id="IPR036390">
    <property type="entry name" value="WH_DNA-bd_sf"/>
</dbReference>
<dbReference type="SUPFAM" id="SSF46785">
    <property type="entry name" value="Winged helix' DNA-binding domain"/>
    <property type="match status" value="1"/>
</dbReference>
<dbReference type="Gene3D" id="1.10.10.10">
    <property type="entry name" value="Winged helix-like DNA-binding domain superfamily/Winged helix DNA-binding domain"/>
    <property type="match status" value="1"/>
</dbReference>
<protein>
    <recommendedName>
        <fullName evidence="1">Transcription regulator PadR N-terminal domain-containing protein</fullName>
    </recommendedName>
</protein>
<dbReference type="EMBL" id="BAAAKJ010000005">
    <property type="protein sequence ID" value="GAA1382170.1"/>
    <property type="molecule type" value="Genomic_DNA"/>
</dbReference>
<dbReference type="InterPro" id="IPR036388">
    <property type="entry name" value="WH-like_DNA-bd_sf"/>
</dbReference>
<sequence length="191" mass="21909">MPHMQLDYVILGALTLRRLSGYDLRRWMDGPGRFIGYGVQLPHIYRRLARLVERGWVDFEVDPREGRPDAKVYRLTEEGRAALLEWARSPFEPSPRAKDPDFTLRFFFAGQLDPAIALDIVTTELEYRLKAHAESGAMPLPDAYDPQIPELDAAWAREVHTMAHEHGYAFGASHIAWLQLTKARLEARLGR</sequence>
<proteinExistence type="predicted"/>
<gene>
    <name evidence="2" type="ORF">GCM10009639_00960</name>
</gene>
<dbReference type="PANTHER" id="PTHR43252:SF2">
    <property type="entry name" value="TRANSCRIPTION REGULATOR, PADR-LIKE FAMILY"/>
    <property type="match status" value="1"/>
</dbReference>
<dbReference type="Proteomes" id="UP001499863">
    <property type="component" value="Unassembled WGS sequence"/>
</dbReference>
<evidence type="ECO:0000313" key="3">
    <source>
        <dbReference type="Proteomes" id="UP001499863"/>
    </source>
</evidence>
<organism evidence="2 3">
    <name type="scientific">Kitasatospora putterlickiae</name>
    <dbReference type="NCBI Taxonomy" id="221725"/>
    <lineage>
        <taxon>Bacteria</taxon>
        <taxon>Bacillati</taxon>
        <taxon>Actinomycetota</taxon>
        <taxon>Actinomycetes</taxon>
        <taxon>Kitasatosporales</taxon>
        <taxon>Streptomycetaceae</taxon>
        <taxon>Kitasatospora</taxon>
    </lineage>
</organism>
<reference evidence="3" key="1">
    <citation type="journal article" date="2019" name="Int. J. Syst. Evol. Microbiol.">
        <title>The Global Catalogue of Microorganisms (GCM) 10K type strain sequencing project: providing services to taxonomists for standard genome sequencing and annotation.</title>
        <authorList>
            <consortium name="The Broad Institute Genomics Platform"/>
            <consortium name="The Broad Institute Genome Sequencing Center for Infectious Disease"/>
            <person name="Wu L."/>
            <person name="Ma J."/>
        </authorList>
    </citation>
    <scope>NUCLEOTIDE SEQUENCE [LARGE SCALE GENOMIC DNA]</scope>
    <source>
        <strain evidence="3">JCM 12393</strain>
    </source>
</reference>
<comment type="caution">
    <text evidence="2">The sequence shown here is derived from an EMBL/GenBank/DDBJ whole genome shotgun (WGS) entry which is preliminary data.</text>
</comment>
<dbReference type="Pfam" id="PF03551">
    <property type="entry name" value="PadR"/>
    <property type="match status" value="1"/>
</dbReference>
<evidence type="ECO:0000259" key="1">
    <source>
        <dbReference type="Pfam" id="PF03551"/>
    </source>
</evidence>
<feature type="domain" description="Transcription regulator PadR N-terminal" evidence="1">
    <location>
        <begin position="10"/>
        <end position="83"/>
    </location>
</feature>
<accession>A0ABP4I5I9</accession>
<name>A0ABP4I5I9_9ACTN</name>
<dbReference type="InterPro" id="IPR005149">
    <property type="entry name" value="Tscrpt_reg_PadR_N"/>
</dbReference>
<evidence type="ECO:0000313" key="2">
    <source>
        <dbReference type="EMBL" id="GAA1382170.1"/>
    </source>
</evidence>
<keyword evidence="3" id="KW-1185">Reference proteome</keyword>
<dbReference type="PANTHER" id="PTHR43252">
    <property type="entry name" value="TRANSCRIPTIONAL REGULATOR YQJI"/>
    <property type="match status" value="1"/>
</dbReference>